<protein>
    <submittedName>
        <fullName evidence="2">Uncharacterized protein</fullName>
    </submittedName>
</protein>
<dbReference type="InterPro" id="IPR036322">
    <property type="entry name" value="WD40_repeat_dom_sf"/>
</dbReference>
<feature type="compositionally biased region" description="Basic and acidic residues" evidence="1">
    <location>
        <begin position="780"/>
        <end position="797"/>
    </location>
</feature>
<dbReference type="InterPro" id="IPR011047">
    <property type="entry name" value="Quinoprotein_ADH-like_sf"/>
</dbReference>
<feature type="compositionally biased region" description="Basic residues" evidence="1">
    <location>
        <begin position="821"/>
        <end position="833"/>
    </location>
</feature>
<dbReference type="AlphaFoldDB" id="A2FNE8"/>
<dbReference type="VEuPathDB" id="TrichDB:TVAG_361110"/>
<reference evidence="2" key="2">
    <citation type="journal article" date="2007" name="Science">
        <title>Draft genome sequence of the sexually transmitted pathogen Trichomonas vaginalis.</title>
        <authorList>
            <person name="Carlton J.M."/>
            <person name="Hirt R.P."/>
            <person name="Silva J.C."/>
            <person name="Delcher A.L."/>
            <person name="Schatz M."/>
            <person name="Zhao Q."/>
            <person name="Wortman J.R."/>
            <person name="Bidwell S.L."/>
            <person name="Alsmark U.C.M."/>
            <person name="Besteiro S."/>
            <person name="Sicheritz-Ponten T."/>
            <person name="Noel C.J."/>
            <person name="Dacks J.B."/>
            <person name="Foster P.G."/>
            <person name="Simillion C."/>
            <person name="Van de Peer Y."/>
            <person name="Miranda-Saavedra D."/>
            <person name="Barton G.J."/>
            <person name="Westrop G.D."/>
            <person name="Mueller S."/>
            <person name="Dessi D."/>
            <person name="Fiori P.L."/>
            <person name="Ren Q."/>
            <person name="Paulsen I."/>
            <person name="Zhang H."/>
            <person name="Bastida-Corcuera F.D."/>
            <person name="Simoes-Barbosa A."/>
            <person name="Brown M.T."/>
            <person name="Hayes R.D."/>
            <person name="Mukherjee M."/>
            <person name="Okumura C.Y."/>
            <person name="Schneider R."/>
            <person name="Smith A.J."/>
            <person name="Vanacova S."/>
            <person name="Villalvazo M."/>
            <person name="Haas B.J."/>
            <person name="Pertea M."/>
            <person name="Feldblyum T.V."/>
            <person name="Utterback T.R."/>
            <person name="Shu C.L."/>
            <person name="Osoegawa K."/>
            <person name="de Jong P.J."/>
            <person name="Hrdy I."/>
            <person name="Horvathova L."/>
            <person name="Zubacova Z."/>
            <person name="Dolezal P."/>
            <person name="Malik S.B."/>
            <person name="Logsdon J.M. Jr."/>
            <person name="Henze K."/>
            <person name="Gupta A."/>
            <person name="Wang C.C."/>
            <person name="Dunne R.L."/>
            <person name="Upcroft J.A."/>
            <person name="Upcroft P."/>
            <person name="White O."/>
            <person name="Salzberg S.L."/>
            <person name="Tang P."/>
            <person name="Chiu C.-H."/>
            <person name="Lee Y.-S."/>
            <person name="Embley T.M."/>
            <person name="Coombs G.H."/>
            <person name="Mottram J.C."/>
            <person name="Tachezy J."/>
            <person name="Fraser-Liggett C.M."/>
            <person name="Johnson P.J."/>
        </authorList>
    </citation>
    <scope>NUCLEOTIDE SEQUENCE [LARGE SCALE GENOMIC DNA]</scope>
    <source>
        <strain evidence="2">G3</strain>
    </source>
</reference>
<dbReference type="SUPFAM" id="SSF50998">
    <property type="entry name" value="Quinoprotein alcohol dehydrogenase-like"/>
    <property type="match status" value="1"/>
</dbReference>
<feature type="compositionally biased region" description="Polar residues" evidence="1">
    <location>
        <begin position="985"/>
        <end position="1001"/>
    </location>
</feature>
<dbReference type="InParanoid" id="A2FNE8"/>
<name>A2FNE8_TRIV3</name>
<evidence type="ECO:0000313" key="3">
    <source>
        <dbReference type="Proteomes" id="UP000001542"/>
    </source>
</evidence>
<dbReference type="EMBL" id="DS113905">
    <property type="protein sequence ID" value="EAX93556.1"/>
    <property type="molecule type" value="Genomic_DNA"/>
</dbReference>
<feature type="region of interest" description="Disordered" evidence="1">
    <location>
        <begin position="780"/>
        <end position="847"/>
    </location>
</feature>
<feature type="region of interest" description="Disordered" evidence="1">
    <location>
        <begin position="984"/>
        <end position="1008"/>
    </location>
</feature>
<evidence type="ECO:0000256" key="1">
    <source>
        <dbReference type="SAM" id="MobiDB-lite"/>
    </source>
</evidence>
<dbReference type="SUPFAM" id="SSF50978">
    <property type="entry name" value="WD40 repeat-like"/>
    <property type="match status" value="1"/>
</dbReference>
<dbReference type="KEGG" id="tva:4751277"/>
<sequence length="1213" mass="140505">MDEGDLLNSAADYINKNATPLTKELKWGVAKKNQTDTSNKSFISLCEIQNNLCATTDGESIHIWDNLVQKTSIRLKSSVLIFVEKLNQLISFSDEIPYLHFIAVYPPFTTRMHPFEFTQKKISYMVYFEKSSVLLSAGDGIMLTRLKFPDNFKHSNPVPEILQFEKIIDLYPNDHFTNIHHPFVSKNREIFFVQQNFTLFIHQVSNGDVIHRINKIPSPFLMFVNYDDALDKIITANHDGLISEFKFNFKEEEINFDSLEIIMQHKYSIGTPIYVRIYDSYFMIVITKERRIYTISLKTHEILDTDIIIENPIDFIMRKNGIYVLCPMNIFEYRSNFFTTFVKAETGKITNLTRCKSIKNASRIMYLTNNSSLTMISPRSKAELYKVNIQRGMREIIDVKYPRDLFCDGEYLVSLRNSDDLYILFAQGPLLDINLDNASQFGTNKDAGAFILPSKFSPTTVLNIPPEIRFIYFVHIEKKGFPNSICAITKNGLVCLFTFTNLHFFQQFHLNLVAVYSVCFSGSTQKLIVCHQNGLSIVDPFLQVTVETVKSNIYTQMIFVDKNKIFCGTNNGFVELREYPSLRLLCSSMKYNAIHKRSEEILSVDYCAQRNIGMSFVKSGDIFIYDLNDLFPIAHIEFCFELTSCCFLNGHGILLISAFDTIFEISSNLLYSKKLVSRTLQYDDFDMRADPFEMSLMKSETSEVKSSRPYYQKTVSFDIISPDTFRDLEVDLFEFPKHFYFEKSDKNKLTSLSVYSKYDIDKIWKRKKVTEETIAIQEEKPEENKENEVQEKKIDKNQKKKKRKQIKLFNSDDDDEEIKPKSRRKPKNVHVRKSDKNIQNQNGFFVENANPDDKKFITIKTDIPKVSASSSMSKISKGESIFEKLNRQSAPPKHRQVYQKEEELPVKSQKVTQFKKATQKISKTKFLPKSEKSTFLPKNDNKNTIIVKPNTNVSLADIKDHILGPVESNTQNSENIKSENEEISGQLNNENVDNTNITQSPHEIRQKEENQISEISNFKVHPPALAVEVSTISPSLNIFVDAQKQTFSKSQTFNPRLSHKKKKKKKNVTFAPELKVTHISDVHNSGIKDYIYGEINDYDAEIFTKYVIDGFDTPFKGYRFPIDPSNTLDKPEENKTDVDRENFMKGKQGSLRNPIERKEVKSDNEIEEEKEVRRGNDFLFITTQKTDKAHHTSRIREPLDDTSRVRFSHFNKK</sequence>
<dbReference type="VEuPathDB" id="TrichDB:TVAGG3_0872570"/>
<dbReference type="RefSeq" id="XP_001306486.1">
    <property type="nucleotide sequence ID" value="XM_001306485.1"/>
</dbReference>
<gene>
    <name evidence="2" type="ORF">TVAG_361110</name>
</gene>
<proteinExistence type="predicted"/>
<reference evidence="2" key="1">
    <citation type="submission" date="2006-10" db="EMBL/GenBank/DDBJ databases">
        <authorList>
            <person name="Amadeo P."/>
            <person name="Zhao Q."/>
            <person name="Wortman J."/>
            <person name="Fraser-Liggett C."/>
            <person name="Carlton J."/>
        </authorList>
    </citation>
    <scope>NUCLEOTIDE SEQUENCE</scope>
    <source>
        <strain evidence="2">G3</strain>
    </source>
</reference>
<accession>A2FNE8</accession>
<dbReference type="Proteomes" id="UP000001542">
    <property type="component" value="Unassembled WGS sequence"/>
</dbReference>
<keyword evidence="3" id="KW-1185">Reference proteome</keyword>
<organism evidence="2 3">
    <name type="scientific">Trichomonas vaginalis (strain ATCC PRA-98 / G3)</name>
    <dbReference type="NCBI Taxonomy" id="412133"/>
    <lineage>
        <taxon>Eukaryota</taxon>
        <taxon>Metamonada</taxon>
        <taxon>Parabasalia</taxon>
        <taxon>Trichomonadida</taxon>
        <taxon>Trichomonadidae</taxon>
        <taxon>Trichomonas</taxon>
    </lineage>
</organism>
<feature type="region of interest" description="Disordered" evidence="1">
    <location>
        <begin position="887"/>
        <end position="907"/>
    </location>
</feature>
<evidence type="ECO:0000313" key="2">
    <source>
        <dbReference type="EMBL" id="EAX93556.1"/>
    </source>
</evidence>